<feature type="domain" description="RNA polymerase sigma factor 70 region 4 type 2" evidence="6">
    <location>
        <begin position="126"/>
        <end position="171"/>
    </location>
</feature>
<dbReference type="Gene3D" id="1.10.10.10">
    <property type="entry name" value="Winged helix-like DNA-binding domain superfamily/Winged helix DNA-binding domain"/>
    <property type="match status" value="1"/>
</dbReference>
<dbReference type="InterPro" id="IPR039425">
    <property type="entry name" value="RNA_pol_sigma-70-like"/>
</dbReference>
<dbReference type="InterPro" id="IPR013324">
    <property type="entry name" value="RNA_pol_sigma_r3/r4-like"/>
</dbReference>
<dbReference type="PANTHER" id="PTHR43133:SF46">
    <property type="entry name" value="RNA POLYMERASE SIGMA-70 FACTOR ECF SUBFAMILY"/>
    <property type="match status" value="1"/>
</dbReference>
<dbReference type="InterPro" id="IPR007627">
    <property type="entry name" value="RNA_pol_sigma70_r2"/>
</dbReference>
<dbReference type="OrthoDB" id="659569at2"/>
<dbReference type="GO" id="GO:0003677">
    <property type="term" value="F:DNA binding"/>
    <property type="evidence" value="ECO:0007669"/>
    <property type="project" value="InterPro"/>
</dbReference>
<dbReference type="InterPro" id="IPR036388">
    <property type="entry name" value="WH-like_DNA-bd_sf"/>
</dbReference>
<dbReference type="PANTHER" id="PTHR43133">
    <property type="entry name" value="RNA POLYMERASE ECF-TYPE SIGMA FACTO"/>
    <property type="match status" value="1"/>
</dbReference>
<dbReference type="SUPFAM" id="SSF88946">
    <property type="entry name" value="Sigma2 domain of RNA polymerase sigma factors"/>
    <property type="match status" value="1"/>
</dbReference>
<name>A0A4U1CPT2_9SPHI</name>
<dbReference type="InterPro" id="IPR014284">
    <property type="entry name" value="RNA_pol_sigma-70_dom"/>
</dbReference>
<keyword evidence="3" id="KW-0731">Sigma factor</keyword>
<keyword evidence="4" id="KW-0804">Transcription</keyword>
<evidence type="ECO:0000256" key="2">
    <source>
        <dbReference type="ARBA" id="ARBA00023015"/>
    </source>
</evidence>
<dbReference type="Pfam" id="PF04542">
    <property type="entry name" value="Sigma70_r2"/>
    <property type="match status" value="1"/>
</dbReference>
<sequence length="185" mass="21728">MSDYHTLSDLDLISLLRDGDHAAYTEIHERYHYLVFIEAYRKLGDEELTKDIVQELFVNLWIKRQTSTDVDNLAGYLLTAVKFRIFDFFDHQNVESKYIASLTDYANTGNIAHTDYLTREREWEKYIDLAIQSLPQKMRQIFQLNKSDNLSYKEIAKKLNTTENNVQKHINGAIKVLKTKLTALF</sequence>
<dbReference type="SUPFAM" id="SSF88659">
    <property type="entry name" value="Sigma3 and sigma4 domains of RNA polymerase sigma factors"/>
    <property type="match status" value="1"/>
</dbReference>
<evidence type="ECO:0000256" key="4">
    <source>
        <dbReference type="ARBA" id="ARBA00023163"/>
    </source>
</evidence>
<dbReference type="InterPro" id="IPR013249">
    <property type="entry name" value="RNA_pol_sigma70_r4_t2"/>
</dbReference>
<dbReference type="NCBIfam" id="TIGR02937">
    <property type="entry name" value="sigma70-ECF"/>
    <property type="match status" value="1"/>
</dbReference>
<dbReference type="InterPro" id="IPR013325">
    <property type="entry name" value="RNA_pol_sigma_r2"/>
</dbReference>
<feature type="domain" description="RNA polymerase sigma-70 region 2" evidence="5">
    <location>
        <begin position="29"/>
        <end position="91"/>
    </location>
</feature>
<dbReference type="RefSeq" id="WP_136835824.1">
    <property type="nucleotide sequence ID" value="NZ_SWBQ01000002.1"/>
</dbReference>
<keyword evidence="2" id="KW-0805">Transcription regulation</keyword>
<dbReference type="Proteomes" id="UP000307244">
    <property type="component" value="Unassembled WGS sequence"/>
</dbReference>
<dbReference type="AlphaFoldDB" id="A0A4U1CPT2"/>
<dbReference type="EMBL" id="SWBQ01000002">
    <property type="protein sequence ID" value="TKC07495.1"/>
    <property type="molecule type" value="Genomic_DNA"/>
</dbReference>
<gene>
    <name evidence="7" type="ORF">FA047_09625</name>
</gene>
<comment type="similarity">
    <text evidence="1">Belongs to the sigma-70 factor family. ECF subfamily.</text>
</comment>
<dbReference type="Gene3D" id="1.10.1740.10">
    <property type="match status" value="1"/>
</dbReference>
<proteinExistence type="inferred from homology"/>
<evidence type="ECO:0000256" key="1">
    <source>
        <dbReference type="ARBA" id="ARBA00010641"/>
    </source>
</evidence>
<evidence type="ECO:0000313" key="8">
    <source>
        <dbReference type="Proteomes" id="UP000307244"/>
    </source>
</evidence>
<evidence type="ECO:0000259" key="5">
    <source>
        <dbReference type="Pfam" id="PF04542"/>
    </source>
</evidence>
<protein>
    <submittedName>
        <fullName evidence="7">Sigma-70 family RNA polymerase sigma factor</fullName>
    </submittedName>
</protein>
<accession>A0A4U1CPT2</accession>
<keyword evidence="8" id="KW-1185">Reference proteome</keyword>
<reference evidence="7 8" key="1">
    <citation type="submission" date="2019-04" db="EMBL/GenBank/DDBJ databases">
        <title>Pedobacter sp. RP-3-15 sp. nov., isolated from Arctic soil.</title>
        <authorList>
            <person name="Dahal R.H."/>
            <person name="Kim D.-U."/>
        </authorList>
    </citation>
    <scope>NUCLEOTIDE SEQUENCE [LARGE SCALE GENOMIC DNA]</scope>
    <source>
        <strain evidence="7 8">RP-3-15</strain>
    </source>
</reference>
<dbReference type="GO" id="GO:0006352">
    <property type="term" value="P:DNA-templated transcription initiation"/>
    <property type="evidence" value="ECO:0007669"/>
    <property type="project" value="InterPro"/>
</dbReference>
<dbReference type="GO" id="GO:0016987">
    <property type="term" value="F:sigma factor activity"/>
    <property type="evidence" value="ECO:0007669"/>
    <property type="project" value="UniProtKB-KW"/>
</dbReference>
<evidence type="ECO:0000256" key="3">
    <source>
        <dbReference type="ARBA" id="ARBA00023082"/>
    </source>
</evidence>
<comment type="caution">
    <text evidence="7">The sequence shown here is derived from an EMBL/GenBank/DDBJ whole genome shotgun (WGS) entry which is preliminary data.</text>
</comment>
<evidence type="ECO:0000313" key="7">
    <source>
        <dbReference type="EMBL" id="TKC07495.1"/>
    </source>
</evidence>
<evidence type="ECO:0000259" key="6">
    <source>
        <dbReference type="Pfam" id="PF08281"/>
    </source>
</evidence>
<organism evidence="7 8">
    <name type="scientific">Pedobacter frigoris</name>
    <dbReference type="NCBI Taxonomy" id="2571272"/>
    <lineage>
        <taxon>Bacteria</taxon>
        <taxon>Pseudomonadati</taxon>
        <taxon>Bacteroidota</taxon>
        <taxon>Sphingobacteriia</taxon>
        <taxon>Sphingobacteriales</taxon>
        <taxon>Sphingobacteriaceae</taxon>
        <taxon>Pedobacter</taxon>
    </lineage>
</organism>
<dbReference type="Pfam" id="PF08281">
    <property type="entry name" value="Sigma70_r4_2"/>
    <property type="match status" value="1"/>
</dbReference>